<dbReference type="InterPro" id="IPR008927">
    <property type="entry name" value="6-PGluconate_DH-like_C_sf"/>
</dbReference>
<dbReference type="Gene3D" id="3.40.50.720">
    <property type="entry name" value="NAD(P)-binding Rossmann-like Domain"/>
    <property type="match status" value="1"/>
</dbReference>
<dbReference type="Gene3D" id="1.10.1040.10">
    <property type="entry name" value="N-(1-d-carboxylethyl)-l-norvaline Dehydrogenase, domain 2"/>
    <property type="match status" value="1"/>
</dbReference>
<evidence type="ECO:0000313" key="6">
    <source>
        <dbReference type="Proteomes" id="UP001597231"/>
    </source>
</evidence>
<dbReference type="PIRSF" id="PIRSF000103">
    <property type="entry name" value="HIBADH"/>
    <property type="match status" value="1"/>
</dbReference>
<comment type="similarity">
    <text evidence="1">Belongs to the HIBADH-related family.</text>
</comment>
<dbReference type="InterPro" id="IPR013328">
    <property type="entry name" value="6PGD_dom2"/>
</dbReference>
<protein>
    <submittedName>
        <fullName evidence="5">DUF1932 domain-containing protein</fullName>
    </submittedName>
</protein>
<dbReference type="InterPro" id="IPR036291">
    <property type="entry name" value="NAD(P)-bd_dom_sf"/>
</dbReference>
<evidence type="ECO:0000259" key="3">
    <source>
        <dbReference type="Pfam" id="PF03446"/>
    </source>
</evidence>
<feature type="domain" description="Phosphogluconate dehydrogenase NAD-binding putative C-terminal" evidence="4">
    <location>
        <begin position="193"/>
        <end position="263"/>
    </location>
</feature>
<dbReference type="Pfam" id="PF09130">
    <property type="entry name" value="DUF1932"/>
    <property type="match status" value="1"/>
</dbReference>
<organism evidence="5 6">
    <name type="scientific">Sporosarcina contaminans</name>
    <dbReference type="NCBI Taxonomy" id="633403"/>
    <lineage>
        <taxon>Bacteria</taxon>
        <taxon>Bacillati</taxon>
        <taxon>Bacillota</taxon>
        <taxon>Bacilli</taxon>
        <taxon>Bacillales</taxon>
        <taxon>Caryophanaceae</taxon>
        <taxon>Sporosarcina</taxon>
    </lineage>
</organism>
<name>A0ABW3TUZ5_9BACL</name>
<evidence type="ECO:0000256" key="2">
    <source>
        <dbReference type="ARBA" id="ARBA00023002"/>
    </source>
</evidence>
<dbReference type="SUPFAM" id="SSF48179">
    <property type="entry name" value="6-phosphogluconate dehydrogenase C-terminal domain-like"/>
    <property type="match status" value="1"/>
</dbReference>
<proteinExistence type="inferred from homology"/>
<gene>
    <name evidence="5" type="ORF">ACFQ38_05320</name>
</gene>
<dbReference type="Pfam" id="PF03446">
    <property type="entry name" value="NAD_binding_2"/>
    <property type="match status" value="1"/>
</dbReference>
<dbReference type="SUPFAM" id="SSF51735">
    <property type="entry name" value="NAD(P)-binding Rossmann-fold domains"/>
    <property type="match status" value="1"/>
</dbReference>
<dbReference type="InterPro" id="IPR015815">
    <property type="entry name" value="HIBADH-related"/>
</dbReference>
<dbReference type="Proteomes" id="UP001597231">
    <property type="component" value="Unassembled WGS sequence"/>
</dbReference>
<keyword evidence="2" id="KW-0560">Oxidoreductase</keyword>
<reference evidence="6" key="1">
    <citation type="journal article" date="2019" name="Int. J. Syst. Evol. Microbiol.">
        <title>The Global Catalogue of Microorganisms (GCM) 10K type strain sequencing project: providing services to taxonomists for standard genome sequencing and annotation.</title>
        <authorList>
            <consortium name="The Broad Institute Genomics Platform"/>
            <consortium name="The Broad Institute Genome Sequencing Center for Infectious Disease"/>
            <person name="Wu L."/>
            <person name="Ma J."/>
        </authorList>
    </citation>
    <scope>NUCLEOTIDE SEQUENCE [LARGE SCALE GENOMIC DNA]</scope>
    <source>
        <strain evidence="6">CCUG 53915</strain>
    </source>
</reference>
<dbReference type="RefSeq" id="WP_381479968.1">
    <property type="nucleotide sequence ID" value="NZ_JBHTLT010000026.1"/>
</dbReference>
<comment type="caution">
    <text evidence="5">The sequence shown here is derived from an EMBL/GenBank/DDBJ whole genome shotgun (WGS) entry which is preliminary data.</text>
</comment>
<evidence type="ECO:0000313" key="5">
    <source>
        <dbReference type="EMBL" id="MFD1204530.1"/>
    </source>
</evidence>
<dbReference type="InterPro" id="IPR015814">
    <property type="entry name" value="Pgluconate_DH_NAD-bd_C"/>
</dbReference>
<dbReference type="InterPro" id="IPR006115">
    <property type="entry name" value="6PGDH_NADP-bd"/>
</dbReference>
<accession>A0ABW3TUZ5</accession>
<keyword evidence="6" id="KW-1185">Reference proteome</keyword>
<feature type="domain" description="6-phosphogluconate dehydrogenase NADP-binding" evidence="3">
    <location>
        <begin position="2"/>
        <end position="126"/>
    </location>
</feature>
<dbReference type="EMBL" id="JBHTLT010000026">
    <property type="protein sequence ID" value="MFD1204530.1"/>
    <property type="molecule type" value="Genomic_DNA"/>
</dbReference>
<evidence type="ECO:0000256" key="1">
    <source>
        <dbReference type="ARBA" id="ARBA00009080"/>
    </source>
</evidence>
<evidence type="ECO:0000259" key="4">
    <source>
        <dbReference type="Pfam" id="PF09130"/>
    </source>
</evidence>
<sequence>MKLGFIGFGEAAYEMAQGLSKEGLQQIEAFDYLWDDPVFGPLIKERANEASVRLQESMEAVAANSDMIIVAVPADKTYSVCQSLLPFLSDKQLYVDVSAASPETKAAVCKSLEVKNIQFVDIAMMGPLSVYKHKVPMLASGLGADTFIRLTGQYGMDVTKISDFAGEASATKLIRSIFMKGISTLLVEMLTAAKHYNVDEQVIHSIAETMNKSDFETTMNRLVTGTAIHSARRSSELDGTIKMLQDAHLSSKMSRATKGTLDAITNLNLRDSFKAVKPDSWLEVILAINDKVNKREEIDV</sequence>